<dbReference type="InterPro" id="IPR017946">
    <property type="entry name" value="PLC-like_Pdiesterase_TIM-brl"/>
</dbReference>
<feature type="chain" id="PRO_5036407817" evidence="1">
    <location>
        <begin position="41"/>
        <end position="416"/>
    </location>
</feature>
<dbReference type="PANTHER" id="PTHR13593:SF89">
    <property type="entry name" value="PLC-LIKE PHOSPHODIESTERASES SUPERFAMILY PROTEIN"/>
    <property type="match status" value="1"/>
</dbReference>
<dbReference type="InterPro" id="IPR051057">
    <property type="entry name" value="PI-PLC_domain"/>
</dbReference>
<dbReference type="GO" id="GO:0008081">
    <property type="term" value="F:phosphoric diester hydrolase activity"/>
    <property type="evidence" value="ECO:0000318"/>
    <property type="project" value="GO_Central"/>
</dbReference>
<dbReference type="SUPFAM" id="SSF51695">
    <property type="entry name" value="PLC-like phosphodiesterases"/>
    <property type="match status" value="1"/>
</dbReference>
<evidence type="ECO:0000313" key="3">
    <source>
        <dbReference type="EnsemblPlants" id="Ma06_p27440.1"/>
    </source>
</evidence>
<reference evidence="2" key="1">
    <citation type="submission" date="2021-03" db="EMBL/GenBank/DDBJ databases">
        <authorList>
            <consortium name="Genoscope - CEA"/>
            <person name="William W."/>
        </authorList>
    </citation>
    <scope>NUCLEOTIDE SEQUENCE</scope>
    <source>
        <strain evidence="2">Doubled-haploid Pahang</strain>
    </source>
</reference>
<keyword evidence="1" id="KW-0732">Signal</keyword>
<protein>
    <submittedName>
        <fullName evidence="2">(wild Malaysian banana) hypothetical protein</fullName>
    </submittedName>
</protein>
<dbReference type="Proteomes" id="UP000012960">
    <property type="component" value="Unplaced"/>
</dbReference>
<reference evidence="3" key="2">
    <citation type="submission" date="2021-05" db="UniProtKB">
        <authorList>
            <consortium name="EnsemblPlants"/>
        </authorList>
    </citation>
    <scope>IDENTIFICATION</scope>
    <source>
        <strain evidence="3">subsp. malaccensis</strain>
    </source>
</reference>
<dbReference type="PROSITE" id="PS50007">
    <property type="entry name" value="PIPLC_X_DOMAIN"/>
    <property type="match status" value="1"/>
</dbReference>
<dbReference type="Gramene" id="Ma06_t27440.1">
    <property type="protein sequence ID" value="Ma06_p27440.1"/>
    <property type="gene ID" value="Ma06_g27440"/>
</dbReference>
<dbReference type="PANTHER" id="PTHR13593">
    <property type="match status" value="1"/>
</dbReference>
<name>A0A804JL28_MUSAM</name>
<evidence type="ECO:0000256" key="1">
    <source>
        <dbReference type="SAM" id="SignalP"/>
    </source>
</evidence>
<dbReference type="GO" id="GO:0006629">
    <property type="term" value="P:lipid metabolic process"/>
    <property type="evidence" value="ECO:0007669"/>
    <property type="project" value="InterPro"/>
</dbReference>
<dbReference type="EnsemblPlants" id="Ma06_t27440.1">
    <property type="protein sequence ID" value="Ma06_p27440.1"/>
    <property type="gene ID" value="Ma06_g27440"/>
</dbReference>
<dbReference type="Gene3D" id="3.20.20.190">
    <property type="entry name" value="Phosphatidylinositol (PI) phosphodiesterase"/>
    <property type="match status" value="1"/>
</dbReference>
<evidence type="ECO:0000313" key="2">
    <source>
        <dbReference type="EMBL" id="CAG1847564.1"/>
    </source>
</evidence>
<dbReference type="CDD" id="cd08588">
    <property type="entry name" value="PI-PLCc_At5g67130_like"/>
    <property type="match status" value="1"/>
</dbReference>
<gene>
    <name evidence="2" type="ORF">GSMUA_173590.1</name>
</gene>
<feature type="signal peptide" evidence="1">
    <location>
        <begin position="1"/>
        <end position="40"/>
    </location>
</feature>
<proteinExistence type="predicted"/>
<sequence length="416" mass="45686">MNRRIAAYMFLRVIKPQGVCLLLQLLLLLQLSVLTSPAAAGKLGHMCMLNRNCDAGLHCEACIASGDGLFRCTRIQPSDPKSKETGLPFNRYSWLTTHNSFAKLCPESRTGIPVITLENQQDSITDQLNNGVRGLMLDMYDFLDDIWLCHSFGGKCHDITAFQPAIDVLKEIQVFLEANPSEVVTIIIEDYVTSPMGLTKVFNASGLFKYWFPVSRMPKNGGDWPLLSDMISRNQRLLVFTSKSAKEASEGIAYEWKYIVENQYGDGGMEAGACPNRGESSPMNTTSRSLVLMNYFPTIPNPVTACKHNSAPLLSMLNTCHNLSANRWPNFIAVDFYKRSNGGGAPEATDVANGHLVCGCDNIAYCKVNASFGVCEVPPPPAPTADSSGSSMALLLAHQLRYLWLAVIISISVSIR</sequence>
<dbReference type="OMA" id="QQGSVVH"/>
<dbReference type="FunCoup" id="A0A804JL28">
    <property type="interactions" value="593"/>
</dbReference>
<keyword evidence="4" id="KW-1185">Reference proteome</keyword>
<dbReference type="AlphaFoldDB" id="A0A804JL28"/>
<evidence type="ECO:0000313" key="4">
    <source>
        <dbReference type="Proteomes" id="UP000012960"/>
    </source>
</evidence>
<dbReference type="OrthoDB" id="7984201at2759"/>
<dbReference type="InParanoid" id="A0A804JL28"/>
<dbReference type="Pfam" id="PF26178">
    <property type="entry name" value="PI-PLC_cat"/>
    <property type="match status" value="1"/>
</dbReference>
<organism evidence="3 4">
    <name type="scientific">Musa acuminata subsp. malaccensis</name>
    <name type="common">Wild banana</name>
    <name type="synonym">Musa malaccensis</name>
    <dbReference type="NCBI Taxonomy" id="214687"/>
    <lineage>
        <taxon>Eukaryota</taxon>
        <taxon>Viridiplantae</taxon>
        <taxon>Streptophyta</taxon>
        <taxon>Embryophyta</taxon>
        <taxon>Tracheophyta</taxon>
        <taxon>Spermatophyta</taxon>
        <taxon>Magnoliopsida</taxon>
        <taxon>Liliopsida</taxon>
        <taxon>Zingiberales</taxon>
        <taxon>Musaceae</taxon>
        <taxon>Musa</taxon>
    </lineage>
</organism>
<dbReference type="EMBL" id="HG996471">
    <property type="protein sequence ID" value="CAG1847564.1"/>
    <property type="molecule type" value="Genomic_DNA"/>
</dbReference>
<accession>A0A804JL28</accession>